<name>A0AAD8E8C8_DIPPU</name>
<evidence type="ECO:0000256" key="6">
    <source>
        <dbReference type="ARBA" id="ARBA00022737"/>
    </source>
</evidence>
<reference evidence="11" key="2">
    <citation type="submission" date="2023-05" db="EMBL/GenBank/DDBJ databases">
        <authorList>
            <person name="Fouks B."/>
        </authorList>
    </citation>
    <scope>NUCLEOTIDE SEQUENCE</scope>
    <source>
        <strain evidence="11">Stay&amp;Tobe</strain>
        <tissue evidence="11">Testes</tissue>
    </source>
</reference>
<accession>A0AAD8E8C8</accession>
<dbReference type="Pfam" id="PF00001">
    <property type="entry name" value="7tm_1"/>
    <property type="match status" value="1"/>
</dbReference>
<comment type="subcellular location">
    <subcellularLocation>
        <location evidence="1">Membrane</location>
    </subcellularLocation>
</comment>
<dbReference type="GO" id="GO:0004930">
    <property type="term" value="F:G protein-coupled receptor activity"/>
    <property type="evidence" value="ECO:0007669"/>
    <property type="project" value="InterPro"/>
</dbReference>
<evidence type="ECO:0000256" key="8">
    <source>
        <dbReference type="ARBA" id="ARBA00023136"/>
    </source>
</evidence>
<evidence type="ECO:0000256" key="7">
    <source>
        <dbReference type="ARBA" id="ARBA00022989"/>
    </source>
</evidence>
<feature type="domain" description="G-protein coupled receptors family 1 profile" evidence="10">
    <location>
        <begin position="857"/>
        <end position="1107"/>
    </location>
</feature>
<dbReference type="PRINTS" id="PR00237">
    <property type="entry name" value="GPCRRHODOPSN"/>
</dbReference>
<dbReference type="PANTHER" id="PTHR24373">
    <property type="entry name" value="SLIT RELATED LEUCINE-RICH REPEAT NEURONAL PROTEIN"/>
    <property type="match status" value="1"/>
</dbReference>
<feature type="transmembrane region" description="Helical" evidence="9">
    <location>
        <begin position="879"/>
        <end position="899"/>
    </location>
</feature>
<sequence length="1141" mass="132558">MVFTPSRPLECPTQCRCSNYKTWCKHSRLYKLPTQLPDTTELLSIHYDDIKILNRAMVTSSGLWNLTHLQLNWVQLQQIEPGSFKHMNILEKLIITNNNISVLQADTFKYLNKLYYLELRGNHINQLPGRVFSHLVNVRYLYLDIHSEPFLKYRLGCGTMTSPWILINICQDNQELSAFQHQLCFFTKMHINFISSTYNTEIRFVGVARVTHLELLSFKIGILTNIFNCLEKLTKLEIKFGILHDIEIGTFENLTHLNYLRLSNNELTEIRSGMFRGLRSLKVLKLEDTHISILEHNAFEGLQSLESLSLAACQITHINNDTFLPLNNLRELFISYPYYKPINVNSTLFISFKNNTFSKLKTLSVVELSHIQFTLEAGTFTEVWAIQIFSENISHKLQNVYYSDIKYEITLQRVTFVMKATFGDIEIKATVKSVQGHQTLKELQLFVNGETPNLKSQVQDLIENTVNFTQLNKIPIHLDISNYNSVIFKQNIFFGFPIVKSLALKNSKMLKIHANEFTQLKSLTFLTIKSNQHVFIAPGAFTGLYKLKKLVLYSNRQISFKHKLTICDGNNRNYLNINQSESSQFADGMFLGLDNLEILRVYDIKFYDNSRLSLTRGTFRGLYNIREIHMRFTGIKEIPTGVFGAECVDNFTLSCKNVSQPSPYCNDTHALKTLQHLDLSNNDIQHIHQHAFISCISLKTLNLEWNIMLTLDNTFLFTPALTTLNMRECNVTKIPNNTFECTPSIFDLKLKIRDSTPHVTPFIPLKQLKVAYINIYKYNLTCDLYETWLWFEDNHVETNFYQNYLPDINLHNLNCNRTHQESQQPHNNKVNIKDSLYLKQYIEPIILAVITTSGTVFNSFLLFVSLWNSDMRTKHNSCIMHLSITDTLSLILNLTLSYWNTLHVNWELGVVTCKMFMFLKDVTLVANIFSIVALSVERFLVARISKDFRKACKTDYPIWWLLVMTWVSGIILSLPTYYNASVNTRCLYCPPNNEEYIKRVWIYQFIVHYFLPAVVICTLNTMTSRYLSQSIKNMPGVVKDNTRTKNRETVANIVTILSSIFVFSYLPNFTLRILVAWSVIDIEDALLCSFVSFCFFYCNTLFNPISIFIMSSKYKNYYFKYFPFLRSNADTKISHPAKKIN</sequence>
<feature type="transmembrane region" description="Helical" evidence="9">
    <location>
        <begin position="924"/>
        <end position="944"/>
    </location>
</feature>
<evidence type="ECO:0000256" key="9">
    <source>
        <dbReference type="SAM" id="Phobius"/>
    </source>
</evidence>
<keyword evidence="4 9" id="KW-0812">Transmembrane</keyword>
<evidence type="ECO:0000256" key="2">
    <source>
        <dbReference type="ARBA" id="ARBA00010663"/>
    </source>
</evidence>
<dbReference type="AlphaFoldDB" id="A0AAD8E8C8"/>
<dbReference type="PANTHER" id="PTHR24373:SF275">
    <property type="entry name" value="TIR DOMAIN-CONTAINING PROTEIN"/>
    <property type="match status" value="1"/>
</dbReference>
<dbReference type="InterPro" id="IPR050328">
    <property type="entry name" value="Dev_Immune_Receptor"/>
</dbReference>
<feature type="transmembrane region" description="Helical" evidence="9">
    <location>
        <begin position="845"/>
        <end position="867"/>
    </location>
</feature>
<keyword evidence="5" id="KW-0732">Signal</keyword>
<evidence type="ECO:0000259" key="10">
    <source>
        <dbReference type="PROSITE" id="PS50262"/>
    </source>
</evidence>
<feature type="transmembrane region" description="Helical" evidence="9">
    <location>
        <begin position="1086"/>
        <end position="1110"/>
    </location>
</feature>
<keyword evidence="8 9" id="KW-0472">Membrane</keyword>
<dbReference type="SUPFAM" id="SSF52058">
    <property type="entry name" value="L domain-like"/>
    <property type="match status" value="2"/>
</dbReference>
<dbReference type="InterPro" id="IPR032675">
    <property type="entry name" value="LRR_dom_sf"/>
</dbReference>
<dbReference type="InterPro" id="IPR001611">
    <property type="entry name" value="Leu-rich_rpt"/>
</dbReference>
<keyword evidence="3" id="KW-0433">Leucine-rich repeat</keyword>
<gene>
    <name evidence="11" type="ORF">L9F63_024143</name>
</gene>
<dbReference type="Proteomes" id="UP001233999">
    <property type="component" value="Unassembled WGS sequence"/>
</dbReference>
<dbReference type="EMBL" id="JASPKZ010008213">
    <property type="protein sequence ID" value="KAJ9580676.1"/>
    <property type="molecule type" value="Genomic_DNA"/>
</dbReference>
<keyword evidence="6" id="KW-0677">Repeat</keyword>
<dbReference type="PROSITE" id="PS51450">
    <property type="entry name" value="LRR"/>
    <property type="match status" value="2"/>
</dbReference>
<dbReference type="Gene3D" id="3.80.10.10">
    <property type="entry name" value="Ribonuclease Inhibitor"/>
    <property type="match status" value="4"/>
</dbReference>
<proteinExistence type="inferred from homology"/>
<dbReference type="InterPro" id="IPR000276">
    <property type="entry name" value="GPCR_Rhodpsn"/>
</dbReference>
<keyword evidence="12" id="KW-1185">Reference proteome</keyword>
<feature type="transmembrane region" description="Helical" evidence="9">
    <location>
        <begin position="1000"/>
        <end position="1022"/>
    </location>
</feature>
<feature type="transmembrane region" description="Helical" evidence="9">
    <location>
        <begin position="1049"/>
        <end position="1066"/>
    </location>
</feature>
<dbReference type="SUPFAM" id="SSF81321">
    <property type="entry name" value="Family A G protein-coupled receptor-like"/>
    <property type="match status" value="1"/>
</dbReference>
<dbReference type="Gene3D" id="1.20.1070.10">
    <property type="entry name" value="Rhodopsin 7-helix transmembrane proteins"/>
    <property type="match status" value="1"/>
</dbReference>
<comment type="caution">
    <text evidence="11">The sequence shown here is derived from an EMBL/GenBank/DDBJ whole genome shotgun (WGS) entry which is preliminary data.</text>
</comment>
<evidence type="ECO:0000256" key="3">
    <source>
        <dbReference type="ARBA" id="ARBA00022614"/>
    </source>
</evidence>
<evidence type="ECO:0000256" key="5">
    <source>
        <dbReference type="ARBA" id="ARBA00022729"/>
    </source>
</evidence>
<evidence type="ECO:0000256" key="1">
    <source>
        <dbReference type="ARBA" id="ARBA00004370"/>
    </source>
</evidence>
<dbReference type="SMART" id="SM00369">
    <property type="entry name" value="LRR_TYP"/>
    <property type="match status" value="10"/>
</dbReference>
<dbReference type="InterPro" id="IPR017452">
    <property type="entry name" value="GPCR_Rhodpsn_7TM"/>
</dbReference>
<evidence type="ECO:0000313" key="11">
    <source>
        <dbReference type="EMBL" id="KAJ9580676.1"/>
    </source>
</evidence>
<evidence type="ECO:0000313" key="12">
    <source>
        <dbReference type="Proteomes" id="UP001233999"/>
    </source>
</evidence>
<protein>
    <recommendedName>
        <fullName evidence="10">G-protein coupled receptors family 1 profile domain-containing protein</fullName>
    </recommendedName>
</protein>
<dbReference type="InterPro" id="IPR003591">
    <property type="entry name" value="Leu-rich_rpt_typical-subtyp"/>
</dbReference>
<reference evidence="11" key="1">
    <citation type="journal article" date="2023" name="IScience">
        <title>Live-bearing cockroach genome reveals convergent evolutionary mechanisms linked to viviparity in insects and beyond.</title>
        <authorList>
            <person name="Fouks B."/>
            <person name="Harrison M.C."/>
            <person name="Mikhailova A.A."/>
            <person name="Marchal E."/>
            <person name="English S."/>
            <person name="Carruthers M."/>
            <person name="Jennings E.C."/>
            <person name="Chiamaka E.L."/>
            <person name="Frigard R.A."/>
            <person name="Pippel M."/>
            <person name="Attardo G.M."/>
            <person name="Benoit J.B."/>
            <person name="Bornberg-Bauer E."/>
            <person name="Tobe S.S."/>
        </authorList>
    </citation>
    <scope>NUCLEOTIDE SEQUENCE</scope>
    <source>
        <strain evidence="11">Stay&amp;Tobe</strain>
    </source>
</reference>
<organism evidence="11 12">
    <name type="scientific">Diploptera punctata</name>
    <name type="common">Pacific beetle cockroach</name>
    <dbReference type="NCBI Taxonomy" id="6984"/>
    <lineage>
        <taxon>Eukaryota</taxon>
        <taxon>Metazoa</taxon>
        <taxon>Ecdysozoa</taxon>
        <taxon>Arthropoda</taxon>
        <taxon>Hexapoda</taxon>
        <taxon>Insecta</taxon>
        <taxon>Pterygota</taxon>
        <taxon>Neoptera</taxon>
        <taxon>Polyneoptera</taxon>
        <taxon>Dictyoptera</taxon>
        <taxon>Blattodea</taxon>
        <taxon>Blaberoidea</taxon>
        <taxon>Blaberidae</taxon>
        <taxon>Diplopterinae</taxon>
        <taxon>Diploptera</taxon>
    </lineage>
</organism>
<dbReference type="PROSITE" id="PS50262">
    <property type="entry name" value="G_PROTEIN_RECEP_F1_2"/>
    <property type="match status" value="1"/>
</dbReference>
<dbReference type="Pfam" id="PF13855">
    <property type="entry name" value="LRR_8"/>
    <property type="match status" value="3"/>
</dbReference>
<dbReference type="GO" id="GO:0016020">
    <property type="term" value="C:membrane"/>
    <property type="evidence" value="ECO:0007669"/>
    <property type="project" value="UniProtKB-SubCell"/>
</dbReference>
<comment type="similarity">
    <text evidence="2">Belongs to the G-protein coupled receptor 1 family.</text>
</comment>
<keyword evidence="7 9" id="KW-1133">Transmembrane helix</keyword>
<evidence type="ECO:0000256" key="4">
    <source>
        <dbReference type="ARBA" id="ARBA00022692"/>
    </source>
</evidence>
<dbReference type="CDD" id="cd00637">
    <property type="entry name" value="7tm_classA_rhodopsin-like"/>
    <property type="match status" value="1"/>
</dbReference>
<feature type="transmembrane region" description="Helical" evidence="9">
    <location>
        <begin position="956"/>
        <end position="980"/>
    </location>
</feature>